<feature type="compositionally biased region" description="Basic and acidic residues" evidence="6">
    <location>
        <begin position="570"/>
        <end position="589"/>
    </location>
</feature>
<feature type="region of interest" description="Disordered" evidence="6">
    <location>
        <begin position="544"/>
        <end position="594"/>
    </location>
</feature>
<sequence>MSVQLGVSGINLIPQSTAYSLLVGLGVGFCGVILAAVKIQKAYLSEDSGKSEMFMVANRSVGTGLTASAVFSSWMWINETVFSAAFCYKFGIAVPFWWATGLCFQIALMAALGVLAKIRVPYAHTSLEIIRMRYGWIGHIVFIILNITNNVFGCASMILTGSQLIYGISGMHFVAATILIPLGVVLYTAVGGLKATFLTDYLHTLVALILIIYFTLKTLTHDAVGGLGGLYDKVIETASENYIERNYQGSLLTMKSEDAIIWGLILKFGNLALVVMDTAFWQKSFATEVNATVPGYNLAAVAIFGIPWGLGTVIGLIARALHNTPIWPTYPEEFTLAQVNAGLVMPYTIKALIGEKGIDAFLVLVFMSLTSTVSSSMIAVSSILSFDVYKTYINPKASDKRLVSVSHLTVVFHAIFITGISIALNYGGADMTWIGYFRPILSCPGIIPLALTLCWSGQTRLAAIISPVLGFLTGLGIWLGTAYVIYGEINMQTTEGSLPALYGAVASFFSPALYSVLISHYKPYKFDWRRFLLIEIVEDAQLQQSTKSEEKDGNNSSTSEDKNPNSSVLKPEKVLDPERHGSSSGDEKTPPAVNTKKTVLAGEVNLDDVEHPFDEETLKLLRKWYRIAWVLFVAIVLVTFIIWPMPLYRNYIFSKTFFKSWTTVAIIWQVFAFFAVVIYPLYDGRYPNIIKAFPDPEINPNRKTEPPAPAPVPSLTVTAPNGEQEEVVVFCLPATDQELCPASEFFPWIEEPATTPLPALPPIPAARPPIPDAPSKRRRTVRILQPQGERERGHQMSEVFESLAAKAAMFRLKGTKRHIGINANLDVINIACKELKKILKELKGEMQDGEEEEEEHIGSLPAKKKAKN</sequence>
<dbReference type="CDD" id="cd11476">
    <property type="entry name" value="SLC5sbd_DUR3"/>
    <property type="match status" value="1"/>
</dbReference>
<keyword evidence="5 7" id="KW-0472">Membrane</keyword>
<feature type="region of interest" description="Disordered" evidence="6">
    <location>
        <begin position="845"/>
        <end position="868"/>
    </location>
</feature>
<feature type="compositionally biased region" description="Basic and acidic residues" evidence="6">
    <location>
        <begin position="547"/>
        <end position="563"/>
    </location>
</feature>
<evidence type="ECO:0000256" key="5">
    <source>
        <dbReference type="ARBA" id="ARBA00023136"/>
    </source>
</evidence>
<dbReference type="EMBL" id="JABEXW010000732">
    <property type="protein sequence ID" value="KAF4957257.1"/>
    <property type="molecule type" value="Genomic_DNA"/>
</dbReference>
<evidence type="ECO:0000256" key="6">
    <source>
        <dbReference type="SAM" id="MobiDB-lite"/>
    </source>
</evidence>
<dbReference type="InterPro" id="IPR001734">
    <property type="entry name" value="Na/solute_symporter"/>
</dbReference>
<reference evidence="8" key="1">
    <citation type="journal article" date="2020" name="BMC Genomics">
        <title>Correction to: Identification and distribution of gene clusters required for synthesis of sphingolipid metabolism inhibitors in diverse species of the filamentous fungus Fusarium.</title>
        <authorList>
            <person name="Kim H.S."/>
            <person name="Lohmar J.M."/>
            <person name="Busman M."/>
            <person name="Brown D.W."/>
            <person name="Naumann T.A."/>
            <person name="Divon H.H."/>
            <person name="Lysoe E."/>
            <person name="Uhlig S."/>
            <person name="Proctor R.H."/>
        </authorList>
    </citation>
    <scope>NUCLEOTIDE SEQUENCE</scope>
    <source>
        <strain evidence="8">NRRL 20472</strain>
    </source>
</reference>
<dbReference type="Pfam" id="PF00474">
    <property type="entry name" value="SSF"/>
    <property type="match status" value="1"/>
</dbReference>
<feature type="transmembrane region" description="Helical" evidence="7">
    <location>
        <begin position="293"/>
        <end position="318"/>
    </location>
</feature>
<evidence type="ECO:0008006" key="10">
    <source>
        <dbReference type="Google" id="ProtNLM"/>
    </source>
</evidence>
<reference evidence="8" key="2">
    <citation type="submission" date="2020-05" db="EMBL/GenBank/DDBJ databases">
        <authorList>
            <person name="Kim H.-S."/>
            <person name="Proctor R.H."/>
            <person name="Brown D.W."/>
        </authorList>
    </citation>
    <scope>NUCLEOTIDE SEQUENCE</scope>
    <source>
        <strain evidence="8">NRRL 20472</strain>
    </source>
</reference>
<comment type="caution">
    <text evidence="8">The sequence shown here is derived from an EMBL/GenBank/DDBJ whole genome shotgun (WGS) entry which is preliminary data.</text>
</comment>
<feature type="transmembrane region" description="Helical" evidence="7">
    <location>
        <begin position="96"/>
        <end position="115"/>
    </location>
</feature>
<gene>
    <name evidence="8" type="ORF">FSARC_11353</name>
</gene>
<evidence type="ECO:0000256" key="2">
    <source>
        <dbReference type="ARBA" id="ARBA00006434"/>
    </source>
</evidence>
<feature type="transmembrane region" description="Helical" evidence="7">
    <location>
        <begin position="462"/>
        <end position="486"/>
    </location>
</feature>
<evidence type="ECO:0000313" key="9">
    <source>
        <dbReference type="Proteomes" id="UP000622797"/>
    </source>
</evidence>
<dbReference type="GO" id="GO:0015204">
    <property type="term" value="F:urea transmembrane transporter activity"/>
    <property type="evidence" value="ECO:0007669"/>
    <property type="project" value="InterPro"/>
</dbReference>
<feature type="transmembrane region" description="Helical" evidence="7">
    <location>
        <begin position="18"/>
        <end position="37"/>
    </location>
</feature>
<feature type="transmembrane region" description="Helical" evidence="7">
    <location>
        <begin position="665"/>
        <end position="682"/>
    </location>
</feature>
<dbReference type="GO" id="GO:0005886">
    <property type="term" value="C:plasma membrane"/>
    <property type="evidence" value="ECO:0007669"/>
    <property type="project" value="TreeGrafter"/>
</dbReference>
<dbReference type="InterPro" id="IPR031155">
    <property type="entry name" value="DUR"/>
</dbReference>
<organism evidence="8 9">
    <name type="scientific">Fusarium sarcochroum</name>
    <dbReference type="NCBI Taxonomy" id="1208366"/>
    <lineage>
        <taxon>Eukaryota</taxon>
        <taxon>Fungi</taxon>
        <taxon>Dikarya</taxon>
        <taxon>Ascomycota</taxon>
        <taxon>Pezizomycotina</taxon>
        <taxon>Sordariomycetes</taxon>
        <taxon>Hypocreomycetidae</taxon>
        <taxon>Hypocreales</taxon>
        <taxon>Nectriaceae</taxon>
        <taxon>Fusarium</taxon>
        <taxon>Fusarium lateritium species complex</taxon>
    </lineage>
</organism>
<keyword evidence="3 7" id="KW-0812">Transmembrane</keyword>
<dbReference type="OrthoDB" id="6132759at2759"/>
<keyword evidence="9" id="KW-1185">Reference proteome</keyword>
<proteinExistence type="inferred from homology"/>
<feature type="transmembrane region" description="Helical" evidence="7">
    <location>
        <begin position="197"/>
        <end position="216"/>
    </location>
</feature>
<feature type="transmembrane region" description="Helical" evidence="7">
    <location>
        <begin position="57"/>
        <end position="76"/>
    </location>
</feature>
<accession>A0A8H4X0F5</accession>
<dbReference type="AlphaFoldDB" id="A0A8H4X0F5"/>
<feature type="transmembrane region" description="Helical" evidence="7">
    <location>
        <begin position="259"/>
        <end position="281"/>
    </location>
</feature>
<feature type="transmembrane region" description="Helical" evidence="7">
    <location>
        <begin position="360"/>
        <end position="384"/>
    </location>
</feature>
<evidence type="ECO:0000256" key="7">
    <source>
        <dbReference type="SAM" id="Phobius"/>
    </source>
</evidence>
<evidence type="ECO:0000313" key="8">
    <source>
        <dbReference type="EMBL" id="KAF4957257.1"/>
    </source>
</evidence>
<name>A0A8H4X0F5_9HYPO</name>
<dbReference type="PANTHER" id="PTHR46154:SF3">
    <property type="entry name" value="DUR32P"/>
    <property type="match status" value="1"/>
</dbReference>
<dbReference type="PANTHER" id="PTHR46154">
    <property type="match status" value="1"/>
</dbReference>
<evidence type="ECO:0000256" key="4">
    <source>
        <dbReference type="ARBA" id="ARBA00022989"/>
    </source>
</evidence>
<comment type="similarity">
    <text evidence="2">Belongs to the sodium:solute symporter (SSF) (TC 2.A.21) family.</text>
</comment>
<dbReference type="Gene3D" id="1.20.1730.10">
    <property type="entry name" value="Sodium/glucose cotransporter"/>
    <property type="match status" value="1"/>
</dbReference>
<dbReference type="Proteomes" id="UP000622797">
    <property type="component" value="Unassembled WGS sequence"/>
</dbReference>
<protein>
    <recommendedName>
        <fullName evidence="10">Urea active transporter</fullName>
    </recommendedName>
</protein>
<keyword evidence="4 7" id="KW-1133">Transmembrane helix</keyword>
<feature type="transmembrane region" description="Helical" evidence="7">
    <location>
        <begin position="498"/>
        <end position="521"/>
    </location>
</feature>
<feature type="transmembrane region" description="Helical" evidence="7">
    <location>
        <begin position="136"/>
        <end position="158"/>
    </location>
</feature>
<evidence type="ECO:0000256" key="3">
    <source>
        <dbReference type="ARBA" id="ARBA00022692"/>
    </source>
</evidence>
<evidence type="ECO:0000256" key="1">
    <source>
        <dbReference type="ARBA" id="ARBA00004141"/>
    </source>
</evidence>
<feature type="transmembrane region" description="Helical" evidence="7">
    <location>
        <begin position="436"/>
        <end position="455"/>
    </location>
</feature>
<dbReference type="PROSITE" id="PS50283">
    <property type="entry name" value="NA_SOLUT_SYMP_3"/>
    <property type="match status" value="1"/>
</dbReference>
<feature type="transmembrane region" description="Helical" evidence="7">
    <location>
        <begin position="405"/>
        <end position="424"/>
    </location>
</feature>
<feature type="transmembrane region" description="Helical" evidence="7">
    <location>
        <begin position="627"/>
        <end position="645"/>
    </location>
</feature>
<comment type="subcellular location">
    <subcellularLocation>
        <location evidence="1">Membrane</location>
        <topology evidence="1">Multi-pass membrane protein</topology>
    </subcellularLocation>
</comment>
<dbReference type="InterPro" id="IPR038377">
    <property type="entry name" value="Na/Glc_symporter_sf"/>
</dbReference>
<feature type="transmembrane region" description="Helical" evidence="7">
    <location>
        <begin position="164"/>
        <end position="190"/>
    </location>
</feature>